<proteinExistence type="predicted"/>
<dbReference type="AlphaFoldDB" id="A0A0A0I165"/>
<protein>
    <recommendedName>
        <fullName evidence="3">DUF3139 domain-containing protein</fullName>
    </recommendedName>
</protein>
<reference evidence="1 2" key="1">
    <citation type="submission" date="2014-01" db="EMBL/GenBank/DDBJ databases">
        <title>Plasmidome dynamics in the species complex Clostridium novyi sensu lato converts strains of independent lineages into distinctly different pathogens.</title>
        <authorList>
            <person name="Skarin H."/>
            <person name="Segerman B."/>
        </authorList>
    </citation>
    <scope>NUCLEOTIDE SEQUENCE [LARGE SCALE GENOMIC DNA]</scope>
    <source>
        <strain evidence="1 2">DC5</strain>
    </source>
</reference>
<name>A0A0A0I165_CLOBO</name>
<sequence length="113" mass="13498">MKKFKRKYVFIVAVILLVFNNISLRYKIYFIGDQKEREQILNSTVWKLYKDGYHENEIRNVRVYYNPIKGGLLPYEVLVVFNKDPSKEYIYSWTDVNKKQKRVECVGDGASSF</sequence>
<gene>
    <name evidence="1" type="ORF">Z955_15490</name>
</gene>
<organism evidence="1 2">
    <name type="scientific">Clostridium botulinum C/D str. DC5</name>
    <dbReference type="NCBI Taxonomy" id="1443128"/>
    <lineage>
        <taxon>Bacteria</taxon>
        <taxon>Bacillati</taxon>
        <taxon>Bacillota</taxon>
        <taxon>Clostridia</taxon>
        <taxon>Eubacteriales</taxon>
        <taxon>Clostridiaceae</taxon>
        <taxon>Clostridium</taxon>
    </lineage>
</organism>
<dbReference type="Proteomes" id="UP000030014">
    <property type="component" value="Unassembled WGS sequence"/>
</dbReference>
<dbReference type="EMBL" id="JDRY01000170">
    <property type="protein sequence ID" value="KGM93370.1"/>
    <property type="molecule type" value="Genomic_DNA"/>
</dbReference>
<dbReference type="RefSeq" id="WP_039241103.1">
    <property type="nucleotide sequence ID" value="NZ_JDRY01000170.1"/>
</dbReference>
<evidence type="ECO:0008006" key="3">
    <source>
        <dbReference type="Google" id="ProtNLM"/>
    </source>
</evidence>
<comment type="caution">
    <text evidence="1">The sequence shown here is derived from an EMBL/GenBank/DDBJ whole genome shotgun (WGS) entry which is preliminary data.</text>
</comment>
<evidence type="ECO:0000313" key="1">
    <source>
        <dbReference type="EMBL" id="KGM93370.1"/>
    </source>
</evidence>
<accession>A0A0A0I165</accession>
<evidence type="ECO:0000313" key="2">
    <source>
        <dbReference type="Proteomes" id="UP000030014"/>
    </source>
</evidence>